<gene>
    <name evidence="2" type="ORF">PP769_18270</name>
</gene>
<protein>
    <submittedName>
        <fullName evidence="2">Uncharacterized protein</fullName>
    </submittedName>
</protein>
<keyword evidence="3" id="KW-1185">Reference proteome</keyword>
<evidence type="ECO:0000256" key="1">
    <source>
        <dbReference type="SAM" id="MobiDB-lite"/>
    </source>
</evidence>
<dbReference type="KEGG" id="nall:PP769_18270"/>
<accession>A0AA96G9I0</accession>
<proteinExistence type="predicted"/>
<name>A0AA96G9I0_9BACT</name>
<evidence type="ECO:0000313" key="3">
    <source>
        <dbReference type="Proteomes" id="UP001302719"/>
    </source>
</evidence>
<feature type="region of interest" description="Disordered" evidence="1">
    <location>
        <begin position="125"/>
        <end position="165"/>
    </location>
</feature>
<evidence type="ECO:0000313" key="2">
    <source>
        <dbReference type="EMBL" id="WNM57894.1"/>
    </source>
</evidence>
<dbReference type="AlphaFoldDB" id="A0AA96G9I0"/>
<sequence>MPLEKEDGVKVLQLITSRYNAREWRKKIEKTLSLPPSGLKDEDQRKAFLYLKVGLQAYKSRRADPPSWIVGGFATKEVIDRALFKPTVIDPSFTKDQVTEFFGEDPGSEVNEAWWEDMLVNWFEEPEEEVEDATDGESSDDSESLAEGEEASGPTDAAHPQKTVT</sequence>
<dbReference type="Proteomes" id="UP001302719">
    <property type="component" value="Chromosome"/>
</dbReference>
<dbReference type="RefSeq" id="WP_312642945.1">
    <property type="nucleotide sequence ID" value="NZ_CP116967.1"/>
</dbReference>
<reference evidence="2 3" key="1">
    <citation type="submission" date="2023-01" db="EMBL/GenBank/DDBJ databases">
        <title>Cultivation and genomic characterization of new, ubiquitous marine nitrite-oxidizing bacteria from the Nitrospirales.</title>
        <authorList>
            <person name="Mueller A.J."/>
            <person name="Daebeler A."/>
            <person name="Herbold C.W."/>
            <person name="Kirkegaard R.H."/>
            <person name="Daims H."/>
        </authorList>
    </citation>
    <scope>NUCLEOTIDE SEQUENCE [LARGE SCALE GENOMIC DNA]</scope>
    <source>
        <strain evidence="2 3">VA</strain>
    </source>
</reference>
<feature type="compositionally biased region" description="Acidic residues" evidence="1">
    <location>
        <begin position="125"/>
        <end position="150"/>
    </location>
</feature>
<organism evidence="2 3">
    <name type="scientific">Candidatus Nitrospira allomarina</name>
    <dbReference type="NCBI Taxonomy" id="3020900"/>
    <lineage>
        <taxon>Bacteria</taxon>
        <taxon>Pseudomonadati</taxon>
        <taxon>Nitrospirota</taxon>
        <taxon>Nitrospiria</taxon>
        <taxon>Nitrospirales</taxon>
        <taxon>Nitrospiraceae</taxon>
        <taxon>Nitrospira</taxon>
    </lineage>
</organism>
<dbReference type="EMBL" id="CP116967">
    <property type="protein sequence ID" value="WNM57894.1"/>
    <property type="molecule type" value="Genomic_DNA"/>
</dbReference>